<dbReference type="InterPro" id="IPR058243">
    <property type="entry name" value="Phage_VG64"/>
</dbReference>
<proteinExistence type="predicted"/>
<name>A0A8S5RX82_9CAUD</name>
<organism evidence="1">
    <name type="scientific">Siphoviridae sp. ctLeh52</name>
    <dbReference type="NCBI Taxonomy" id="2827849"/>
    <lineage>
        <taxon>Viruses</taxon>
        <taxon>Duplodnaviria</taxon>
        <taxon>Heunggongvirae</taxon>
        <taxon>Uroviricota</taxon>
        <taxon>Caudoviricetes</taxon>
    </lineage>
</organism>
<dbReference type="EMBL" id="BK032499">
    <property type="protein sequence ID" value="DAF43167.1"/>
    <property type="molecule type" value="Genomic_DNA"/>
</dbReference>
<dbReference type="Pfam" id="PF25682">
    <property type="entry name" value="Phage_VG64"/>
    <property type="match status" value="1"/>
</dbReference>
<sequence>MKKLYKTFLAVVMMFVMALCVCGCSTADTVNYNLNKEADEFNVYRRITVTNARTDMIMMQAEGYMALSNNSANELVVTFKTGENKYYKDYIYLNDWTCYVMEQVEPKSTDKYHYELVFYPDRLIPEIEIK</sequence>
<protein>
    <submittedName>
        <fullName evidence="1">Uncharacterized protein</fullName>
    </submittedName>
</protein>
<reference evidence="1" key="1">
    <citation type="journal article" date="2021" name="Proc. Natl. Acad. Sci. U.S.A.">
        <title>A Catalog of Tens of Thousands of Viruses from Human Metagenomes Reveals Hidden Associations with Chronic Diseases.</title>
        <authorList>
            <person name="Tisza M.J."/>
            <person name="Buck C.B."/>
        </authorList>
    </citation>
    <scope>NUCLEOTIDE SEQUENCE</scope>
    <source>
        <strain evidence="1">CtLeh52</strain>
    </source>
</reference>
<accession>A0A8S5RX82</accession>
<evidence type="ECO:0000313" key="1">
    <source>
        <dbReference type="EMBL" id="DAF43167.1"/>
    </source>
</evidence>